<dbReference type="GO" id="GO:0016705">
    <property type="term" value="F:oxidoreductase activity, acting on paired donors, with incorporation or reduction of molecular oxygen"/>
    <property type="evidence" value="ECO:0007669"/>
    <property type="project" value="InterPro"/>
</dbReference>
<evidence type="ECO:0000259" key="4">
    <source>
        <dbReference type="SMART" id="SM00702"/>
    </source>
</evidence>
<dbReference type="GO" id="GO:0051213">
    <property type="term" value="F:dioxygenase activity"/>
    <property type="evidence" value="ECO:0007669"/>
    <property type="project" value="UniProtKB-KW"/>
</dbReference>
<dbReference type="GO" id="GO:0005506">
    <property type="term" value="F:iron ion binding"/>
    <property type="evidence" value="ECO:0007669"/>
    <property type="project" value="InterPro"/>
</dbReference>
<evidence type="ECO:0000256" key="1">
    <source>
        <dbReference type="ARBA" id="ARBA00001961"/>
    </source>
</evidence>
<comment type="cofactor">
    <cofactor evidence="1">
        <name>L-ascorbate</name>
        <dbReference type="ChEBI" id="CHEBI:38290"/>
    </cofactor>
</comment>
<evidence type="ECO:0000313" key="6">
    <source>
        <dbReference type="Proteomes" id="UP000785679"/>
    </source>
</evidence>
<evidence type="ECO:0000256" key="3">
    <source>
        <dbReference type="ARBA" id="ARBA00023002"/>
    </source>
</evidence>
<dbReference type="InterPro" id="IPR006620">
    <property type="entry name" value="Pro_4_hyd_alph"/>
</dbReference>
<feature type="domain" description="Prolyl 4-hydroxylase alpha subunit" evidence="4">
    <location>
        <begin position="71"/>
        <end position="273"/>
    </location>
</feature>
<evidence type="ECO:0000256" key="2">
    <source>
        <dbReference type="ARBA" id="ARBA00022964"/>
    </source>
</evidence>
<dbReference type="EMBL" id="RRYP01004997">
    <property type="protein sequence ID" value="TNV82407.1"/>
    <property type="molecule type" value="Genomic_DNA"/>
</dbReference>
<dbReference type="Gene3D" id="2.60.120.620">
    <property type="entry name" value="q2cbj1_9rhob like domain"/>
    <property type="match status" value="1"/>
</dbReference>
<keyword evidence="3" id="KW-0560">Oxidoreductase</keyword>
<reference evidence="5" key="1">
    <citation type="submission" date="2019-06" db="EMBL/GenBank/DDBJ databases">
        <authorList>
            <person name="Zheng W."/>
        </authorList>
    </citation>
    <scope>NUCLEOTIDE SEQUENCE</scope>
    <source>
        <strain evidence="5">QDHG01</strain>
    </source>
</reference>
<dbReference type="InterPro" id="IPR021067">
    <property type="entry name" value="Glycosyltransferase"/>
</dbReference>
<dbReference type="Pfam" id="PF13640">
    <property type="entry name" value="2OG-FeII_Oxy_3"/>
    <property type="match status" value="1"/>
</dbReference>
<dbReference type="PANTHER" id="PTHR34496:SF9">
    <property type="entry name" value="[SKP1-PROTEIN]-HYDROXYPROLINE N-ACETYLGLUCOSAMINYLTRANSFERASE"/>
    <property type="match status" value="1"/>
</dbReference>
<dbReference type="OrthoDB" id="329133at2759"/>
<keyword evidence="2" id="KW-0223">Dioxygenase</keyword>
<comment type="caution">
    <text evidence="5">The sequence shown here is derived from an EMBL/GenBank/DDBJ whole genome shotgun (WGS) entry which is preliminary data.</text>
</comment>
<evidence type="ECO:0000313" key="5">
    <source>
        <dbReference type="EMBL" id="TNV82407.1"/>
    </source>
</evidence>
<dbReference type="PANTHER" id="PTHR34496">
    <property type="entry name" value="GLCNAC TRANSFERASE-RELATED"/>
    <property type="match status" value="1"/>
</dbReference>
<name>A0A8J8NVI1_HALGN</name>
<proteinExistence type="predicted"/>
<dbReference type="InterPro" id="IPR044862">
    <property type="entry name" value="Pro_4_hyd_alph_FE2OG_OXY"/>
</dbReference>
<gene>
    <name evidence="5" type="ORF">FGO68_gene5216</name>
</gene>
<accession>A0A8J8NVI1</accession>
<dbReference type="Proteomes" id="UP000785679">
    <property type="component" value="Unassembled WGS sequence"/>
</dbReference>
<keyword evidence="6" id="KW-1185">Reference proteome</keyword>
<dbReference type="AlphaFoldDB" id="A0A8J8NVI1"/>
<dbReference type="GO" id="GO:0031418">
    <property type="term" value="F:L-ascorbic acid binding"/>
    <property type="evidence" value="ECO:0007669"/>
    <property type="project" value="InterPro"/>
</dbReference>
<dbReference type="Pfam" id="PF11397">
    <property type="entry name" value="GlcNAc"/>
    <property type="match status" value="2"/>
</dbReference>
<protein>
    <recommendedName>
        <fullName evidence="4">Prolyl 4-hydroxylase alpha subunit domain-containing protein</fullName>
    </recommendedName>
</protein>
<dbReference type="SMART" id="SM00702">
    <property type="entry name" value="P4Hc"/>
    <property type="match status" value="1"/>
</dbReference>
<organism evidence="5 6">
    <name type="scientific">Halteria grandinella</name>
    <dbReference type="NCBI Taxonomy" id="5974"/>
    <lineage>
        <taxon>Eukaryota</taxon>
        <taxon>Sar</taxon>
        <taxon>Alveolata</taxon>
        <taxon>Ciliophora</taxon>
        <taxon>Intramacronucleata</taxon>
        <taxon>Spirotrichea</taxon>
        <taxon>Stichotrichia</taxon>
        <taxon>Sporadotrichida</taxon>
        <taxon>Halteriidae</taxon>
        <taxon>Halteria</taxon>
    </lineage>
</organism>
<sequence length="458" mass="52814">MNQLLFILFNLMDKDIASKLALVLGAKLDAKTKFHLLDLIDERPVETINELDPVARPFSEELTSDMISGKVDYLVCDSFFTAQEDRELLLNCRREGEFISSQEGLMREGGYGRGAEYVKDKKVRGDKFIWLSQLQEATHILKLIERLTPISEVVNKFSPDQQLDDREIQLAVYEGKGEYYLRHKDAFKLDSNNIKDGQKLRKVTVIAYLNPDIDTVLQTKGNKAGDLRLYLADKIVDVSPRLGRVIIFMSEKVEHEVKPTVGYQRFALTTWYRHIHKALPDSEPSTESGDGRIFIGIPAYRDPELPSTIKNMLETAEHPELLHFGVCFQYDQECDEDRKIDEELREVEHVGRVSVDRISYKDARNAYYARTRVQRLYQGEEFALQIDSHMRMVKNWDTLLKTYLFQCKDPKKSIISVYPRAYNPDTFTIPEKGLREENAVIDMFGEDKGANNGGPRVR</sequence>